<protein>
    <submittedName>
        <fullName evidence="2">Heterokaryon incompatibility protein-domain-containing protein</fullName>
    </submittedName>
</protein>
<feature type="domain" description="Heterokaryon incompatibility" evidence="1">
    <location>
        <begin position="22"/>
        <end position="110"/>
    </location>
</feature>
<dbReference type="PANTHER" id="PTHR10622">
    <property type="entry name" value="HET DOMAIN-CONTAINING PROTEIN"/>
    <property type="match status" value="1"/>
</dbReference>
<dbReference type="EMBL" id="JAUEPO010000001">
    <property type="protein sequence ID" value="KAK3337588.1"/>
    <property type="molecule type" value="Genomic_DNA"/>
</dbReference>
<name>A0AAE0J5Z1_9PEZI</name>
<dbReference type="AlphaFoldDB" id="A0AAE0J5Z1"/>
<dbReference type="Pfam" id="PF06985">
    <property type="entry name" value="HET"/>
    <property type="match status" value="1"/>
</dbReference>
<dbReference type="InterPro" id="IPR010730">
    <property type="entry name" value="HET"/>
</dbReference>
<keyword evidence="3" id="KW-1185">Reference proteome</keyword>
<proteinExistence type="predicted"/>
<organism evidence="2 3">
    <name type="scientific">Cercophora scortea</name>
    <dbReference type="NCBI Taxonomy" id="314031"/>
    <lineage>
        <taxon>Eukaryota</taxon>
        <taxon>Fungi</taxon>
        <taxon>Dikarya</taxon>
        <taxon>Ascomycota</taxon>
        <taxon>Pezizomycotina</taxon>
        <taxon>Sordariomycetes</taxon>
        <taxon>Sordariomycetidae</taxon>
        <taxon>Sordariales</taxon>
        <taxon>Lasiosphaeriaceae</taxon>
        <taxon>Cercophora</taxon>
    </lineage>
</organism>
<reference evidence="2" key="2">
    <citation type="submission" date="2023-06" db="EMBL/GenBank/DDBJ databases">
        <authorList>
            <consortium name="Lawrence Berkeley National Laboratory"/>
            <person name="Haridas S."/>
            <person name="Hensen N."/>
            <person name="Bonometti L."/>
            <person name="Westerberg I."/>
            <person name="Brannstrom I.O."/>
            <person name="Guillou S."/>
            <person name="Cros-Aarteil S."/>
            <person name="Calhoun S."/>
            <person name="Kuo A."/>
            <person name="Mondo S."/>
            <person name="Pangilinan J."/>
            <person name="Riley R."/>
            <person name="Labutti K."/>
            <person name="Andreopoulos B."/>
            <person name="Lipzen A."/>
            <person name="Chen C."/>
            <person name="Yanf M."/>
            <person name="Daum C."/>
            <person name="Ng V."/>
            <person name="Clum A."/>
            <person name="Steindorff A."/>
            <person name="Ohm R."/>
            <person name="Martin F."/>
            <person name="Silar P."/>
            <person name="Natvig D."/>
            <person name="Lalanne C."/>
            <person name="Gautier V."/>
            <person name="Ament-Velasquez S.L."/>
            <person name="Kruys A."/>
            <person name="Hutchinson M.I."/>
            <person name="Powell A.J."/>
            <person name="Barry K."/>
            <person name="Miller A.N."/>
            <person name="Grigoriev I.V."/>
            <person name="Debuchy R."/>
            <person name="Gladieux P."/>
            <person name="Thoren M.H."/>
            <person name="Johannesson H."/>
        </authorList>
    </citation>
    <scope>NUCLEOTIDE SEQUENCE</scope>
    <source>
        <strain evidence="2">SMH4131-1</strain>
    </source>
</reference>
<dbReference type="PANTHER" id="PTHR10622:SF12">
    <property type="entry name" value="HET DOMAIN-CONTAINING PROTEIN"/>
    <property type="match status" value="1"/>
</dbReference>
<sequence length="679" mass="76503">MWLIETSTLRLKFFQAASDVSYAILSHTWGDDEITFQDMADQTKASTKKGWEKVRKTCTVALASHGLKYAWVDTCCIDKTSSSELSEAINSMFAWYRSSTVCMVYLPDFKHDPEQDGTEWFSFIFSLAPCRWFKRGWTLQELIAPRDMIFYDESWSIIGSKTQMAHDLAYITNVDRVVLDDADKLSRVPIGRRMSWAAHRKTTRAEDLAYSLMGIFDVNMPLLYGEGGEKAFIRLQKELIQSKNDLTLFAWMDEQKQGSDKHWAHGMLATSPAQFRHCTTLKVPPGNLNTLQDLEFTLTNRGLRFDTNLYFPNEDPIENMLARKFKSPSDSGPSSSSFVPVDSTVSLGLNCLEISPRTSDKPKWVGIHLEKVGNNYVRVHADRLDYSVSRSKWRTKQAGKRVVYIVPTVSGLEDRRQAVRGEVHNIYIAYDNSMLSVSSLTIAPATAPVASPTAESATEPAAEKLVDLPENINLFAETGSELTLAHTLRRKPGRTLSLYFFEVALEHIPQPIQMVLVTGFSVLNRLVYWHALFAEVLLRKVVDHPVSSPLVFQNTTNGLVATAHHPGHPLTLLAEKELADVEDRFHDYLWENASDEAGIIRPELVPTVVDIPDYTTRVLHRISASSVPACGARAVDDSATSEQFLIECVKLTYEVVKMRTGSDTANREFDVQGTEQHEF</sequence>
<comment type="caution">
    <text evidence="2">The sequence shown here is derived from an EMBL/GenBank/DDBJ whole genome shotgun (WGS) entry which is preliminary data.</text>
</comment>
<dbReference type="Proteomes" id="UP001286456">
    <property type="component" value="Unassembled WGS sequence"/>
</dbReference>
<gene>
    <name evidence="2" type="ORF">B0T19DRAFT_455457</name>
</gene>
<reference evidence="2" key="1">
    <citation type="journal article" date="2023" name="Mol. Phylogenet. Evol.">
        <title>Genome-scale phylogeny and comparative genomics of the fungal order Sordariales.</title>
        <authorList>
            <person name="Hensen N."/>
            <person name="Bonometti L."/>
            <person name="Westerberg I."/>
            <person name="Brannstrom I.O."/>
            <person name="Guillou S."/>
            <person name="Cros-Aarteil S."/>
            <person name="Calhoun S."/>
            <person name="Haridas S."/>
            <person name="Kuo A."/>
            <person name="Mondo S."/>
            <person name="Pangilinan J."/>
            <person name="Riley R."/>
            <person name="LaButti K."/>
            <person name="Andreopoulos B."/>
            <person name="Lipzen A."/>
            <person name="Chen C."/>
            <person name="Yan M."/>
            <person name="Daum C."/>
            <person name="Ng V."/>
            <person name="Clum A."/>
            <person name="Steindorff A."/>
            <person name="Ohm R.A."/>
            <person name="Martin F."/>
            <person name="Silar P."/>
            <person name="Natvig D.O."/>
            <person name="Lalanne C."/>
            <person name="Gautier V."/>
            <person name="Ament-Velasquez S.L."/>
            <person name="Kruys A."/>
            <person name="Hutchinson M.I."/>
            <person name="Powell A.J."/>
            <person name="Barry K."/>
            <person name="Miller A.N."/>
            <person name="Grigoriev I.V."/>
            <person name="Debuchy R."/>
            <person name="Gladieux P."/>
            <person name="Hiltunen Thoren M."/>
            <person name="Johannesson H."/>
        </authorList>
    </citation>
    <scope>NUCLEOTIDE SEQUENCE</scope>
    <source>
        <strain evidence="2">SMH4131-1</strain>
    </source>
</reference>
<evidence type="ECO:0000313" key="2">
    <source>
        <dbReference type="EMBL" id="KAK3337588.1"/>
    </source>
</evidence>
<evidence type="ECO:0000313" key="3">
    <source>
        <dbReference type="Proteomes" id="UP001286456"/>
    </source>
</evidence>
<accession>A0AAE0J5Z1</accession>
<evidence type="ECO:0000259" key="1">
    <source>
        <dbReference type="Pfam" id="PF06985"/>
    </source>
</evidence>